<reference evidence="2" key="1">
    <citation type="submission" date="2025-08" db="UniProtKB">
        <authorList>
            <consortium name="Ensembl"/>
        </authorList>
    </citation>
    <scope>IDENTIFICATION</scope>
</reference>
<dbReference type="AlphaFoldDB" id="A0A8C6IE87"/>
<sequence length="113" mass="13400">MSRIVVHVTFQTYLFTHECHIPSLETRFSHSLETTVNVLRKALERTQITHLRLVKILGGFLYITWIALLDFLLLWLLLFQFAMFLFRCFFWGGCLFCCCCFLFCKGSIQCYLI</sequence>
<keyword evidence="3" id="KW-1185">Reference proteome</keyword>
<reference evidence="2" key="2">
    <citation type="submission" date="2025-09" db="UniProtKB">
        <authorList>
            <consortium name="Ensembl"/>
        </authorList>
    </citation>
    <scope>IDENTIFICATION</scope>
</reference>
<evidence type="ECO:0000256" key="1">
    <source>
        <dbReference type="SAM" id="Phobius"/>
    </source>
</evidence>
<keyword evidence="1" id="KW-0812">Transmembrane</keyword>
<organism evidence="2 3">
    <name type="scientific">Mus spicilegus</name>
    <name type="common">Mound-building mouse</name>
    <dbReference type="NCBI Taxonomy" id="10103"/>
    <lineage>
        <taxon>Eukaryota</taxon>
        <taxon>Metazoa</taxon>
        <taxon>Chordata</taxon>
        <taxon>Craniata</taxon>
        <taxon>Vertebrata</taxon>
        <taxon>Euteleostomi</taxon>
        <taxon>Mammalia</taxon>
        <taxon>Eutheria</taxon>
        <taxon>Euarchontoglires</taxon>
        <taxon>Glires</taxon>
        <taxon>Rodentia</taxon>
        <taxon>Myomorpha</taxon>
        <taxon>Muroidea</taxon>
        <taxon>Muridae</taxon>
        <taxon>Murinae</taxon>
        <taxon>Mus</taxon>
        <taxon>Mus</taxon>
    </lineage>
</organism>
<feature type="transmembrane region" description="Helical" evidence="1">
    <location>
        <begin position="53"/>
        <end position="78"/>
    </location>
</feature>
<keyword evidence="1" id="KW-1133">Transmembrane helix</keyword>
<evidence type="ECO:0000313" key="3">
    <source>
        <dbReference type="Proteomes" id="UP000694415"/>
    </source>
</evidence>
<feature type="transmembrane region" description="Helical" evidence="1">
    <location>
        <begin position="84"/>
        <end position="104"/>
    </location>
</feature>
<dbReference type="Ensembl" id="ENSMSIT00000043623.1">
    <property type="protein sequence ID" value="ENSMSIP00000034604.1"/>
    <property type="gene ID" value="ENSMSIG00000028859.1"/>
</dbReference>
<evidence type="ECO:0000313" key="2">
    <source>
        <dbReference type="Ensembl" id="ENSMSIP00000034604.1"/>
    </source>
</evidence>
<keyword evidence="1" id="KW-0472">Membrane</keyword>
<name>A0A8C6IE87_MUSSI</name>
<accession>A0A8C6IE87</accession>
<protein>
    <submittedName>
        <fullName evidence="2">Uncharacterized protein</fullName>
    </submittedName>
</protein>
<proteinExistence type="predicted"/>
<dbReference type="Proteomes" id="UP000694415">
    <property type="component" value="Unplaced"/>
</dbReference>